<gene>
    <name evidence="9" type="ORF">EHS13_27220</name>
</gene>
<evidence type="ECO:0000256" key="7">
    <source>
        <dbReference type="RuleBase" id="RU363032"/>
    </source>
</evidence>
<protein>
    <submittedName>
        <fullName evidence="9">Sugar ABC transporter permease</fullName>
    </submittedName>
</protein>
<keyword evidence="3" id="KW-1003">Cell membrane</keyword>
<evidence type="ECO:0000256" key="1">
    <source>
        <dbReference type="ARBA" id="ARBA00004651"/>
    </source>
</evidence>
<comment type="subcellular location">
    <subcellularLocation>
        <location evidence="1 7">Cell membrane</location>
        <topology evidence="1 7">Multi-pass membrane protein</topology>
    </subcellularLocation>
</comment>
<dbReference type="CDD" id="cd06261">
    <property type="entry name" value="TM_PBP2"/>
    <property type="match status" value="1"/>
</dbReference>
<evidence type="ECO:0000259" key="8">
    <source>
        <dbReference type="PROSITE" id="PS50928"/>
    </source>
</evidence>
<feature type="transmembrane region" description="Helical" evidence="7">
    <location>
        <begin position="14"/>
        <end position="41"/>
    </location>
</feature>
<feature type="domain" description="ABC transmembrane type-1" evidence="8">
    <location>
        <begin position="74"/>
        <end position="291"/>
    </location>
</feature>
<dbReference type="EMBL" id="CP034235">
    <property type="protein sequence ID" value="QGR00268.1"/>
    <property type="molecule type" value="Genomic_DNA"/>
</dbReference>
<proteinExistence type="inferred from homology"/>
<feature type="transmembrane region" description="Helical" evidence="7">
    <location>
        <begin position="160"/>
        <end position="189"/>
    </location>
</feature>
<accession>A0A6B8RWI1</accession>
<evidence type="ECO:0000256" key="4">
    <source>
        <dbReference type="ARBA" id="ARBA00022692"/>
    </source>
</evidence>
<dbReference type="GO" id="GO:0055085">
    <property type="term" value="P:transmembrane transport"/>
    <property type="evidence" value="ECO:0007669"/>
    <property type="project" value="InterPro"/>
</dbReference>
<dbReference type="Pfam" id="PF00528">
    <property type="entry name" value="BPD_transp_1"/>
    <property type="match status" value="1"/>
</dbReference>
<keyword evidence="10" id="KW-1185">Reference proteome</keyword>
<dbReference type="SUPFAM" id="SSF161098">
    <property type="entry name" value="MetI-like"/>
    <property type="match status" value="1"/>
</dbReference>
<dbReference type="PROSITE" id="PS50928">
    <property type="entry name" value="ABC_TM1"/>
    <property type="match status" value="1"/>
</dbReference>
<comment type="similarity">
    <text evidence="7">Belongs to the binding-protein-dependent transport system permease family.</text>
</comment>
<dbReference type="InterPro" id="IPR000515">
    <property type="entry name" value="MetI-like"/>
</dbReference>
<dbReference type="KEGG" id="ppsc:EHS13_27220"/>
<keyword evidence="2 7" id="KW-0813">Transport</keyword>
<organism evidence="9 10">
    <name type="scientific">Paenibacillus psychroresistens</name>
    <dbReference type="NCBI Taxonomy" id="1778678"/>
    <lineage>
        <taxon>Bacteria</taxon>
        <taxon>Bacillati</taxon>
        <taxon>Bacillota</taxon>
        <taxon>Bacilli</taxon>
        <taxon>Bacillales</taxon>
        <taxon>Paenibacillaceae</taxon>
        <taxon>Paenibacillus</taxon>
    </lineage>
</organism>
<keyword evidence="4 7" id="KW-0812">Transmembrane</keyword>
<dbReference type="AlphaFoldDB" id="A0A6B8RWI1"/>
<dbReference type="GO" id="GO:0005886">
    <property type="term" value="C:plasma membrane"/>
    <property type="evidence" value="ECO:0007669"/>
    <property type="project" value="UniProtKB-SubCell"/>
</dbReference>
<evidence type="ECO:0000313" key="10">
    <source>
        <dbReference type="Proteomes" id="UP000426246"/>
    </source>
</evidence>
<evidence type="ECO:0000256" key="3">
    <source>
        <dbReference type="ARBA" id="ARBA00022475"/>
    </source>
</evidence>
<dbReference type="Gene3D" id="1.10.3720.10">
    <property type="entry name" value="MetI-like"/>
    <property type="match status" value="1"/>
</dbReference>
<reference evidence="10" key="1">
    <citation type="submission" date="2018-11" db="EMBL/GenBank/DDBJ databases">
        <title>Complete genome sequence of Paenibacillus sp. ML311-T8.</title>
        <authorList>
            <person name="Nam Y.-D."/>
            <person name="Kang J."/>
            <person name="Chung W.-H."/>
            <person name="Park Y.S."/>
        </authorList>
    </citation>
    <scope>NUCLEOTIDE SEQUENCE [LARGE SCALE GENOMIC DNA]</scope>
    <source>
        <strain evidence="10">ML311-T8</strain>
    </source>
</reference>
<evidence type="ECO:0000256" key="6">
    <source>
        <dbReference type="ARBA" id="ARBA00023136"/>
    </source>
</evidence>
<sequence length="305" mass="34541">MKHRGIRDLVVNRYLYLLALPAILFSLLFSYTPLIGIMIAFEDFNPMRGLFHSKFVGLDNFKFFFRGEDWLIITLNTVYFNFLFIITGTVVALALAIILTELGKNYFIRSMQSVMILPYFISWPIVGLFSVAFFTADTGTVNQLLKALSLQPVEFYSTPYVWPFIFVLANLWKGAGFSAIIYMAAIIGIDKELYEAARMDGATRMQCIFRITLPMLKSTIIMLFLLSLGSIFVGNMELIYSFIGDNPLLFRTTDTIDIYVFRGLRNSGSLGMSQAIALYQSIVGFLLVVCSNTLTKKLDKDSAIF</sequence>
<evidence type="ECO:0000313" key="9">
    <source>
        <dbReference type="EMBL" id="QGR00268.1"/>
    </source>
</evidence>
<evidence type="ECO:0000256" key="5">
    <source>
        <dbReference type="ARBA" id="ARBA00022989"/>
    </source>
</evidence>
<keyword evidence="5 7" id="KW-1133">Transmembrane helix</keyword>
<evidence type="ECO:0000256" key="2">
    <source>
        <dbReference type="ARBA" id="ARBA00022448"/>
    </source>
</evidence>
<dbReference type="OrthoDB" id="9785836at2"/>
<dbReference type="InterPro" id="IPR050809">
    <property type="entry name" value="UgpAE/MalFG_permease"/>
</dbReference>
<dbReference type="PANTHER" id="PTHR43227:SF11">
    <property type="entry name" value="BLL4140 PROTEIN"/>
    <property type="match status" value="1"/>
</dbReference>
<keyword evidence="6 7" id="KW-0472">Membrane</keyword>
<name>A0A6B8RWI1_9BACL</name>
<feature type="transmembrane region" description="Helical" evidence="7">
    <location>
        <begin position="114"/>
        <end position="136"/>
    </location>
</feature>
<dbReference type="PANTHER" id="PTHR43227">
    <property type="entry name" value="BLL4140 PROTEIN"/>
    <property type="match status" value="1"/>
</dbReference>
<feature type="transmembrane region" description="Helical" evidence="7">
    <location>
        <begin position="78"/>
        <end position="102"/>
    </location>
</feature>
<feature type="transmembrane region" description="Helical" evidence="7">
    <location>
        <begin position="276"/>
        <end position="295"/>
    </location>
</feature>
<dbReference type="InterPro" id="IPR035906">
    <property type="entry name" value="MetI-like_sf"/>
</dbReference>
<dbReference type="Proteomes" id="UP000426246">
    <property type="component" value="Chromosome"/>
</dbReference>